<gene>
    <name evidence="2" type="ORF">THII_3875</name>
</gene>
<dbReference type="InterPro" id="IPR011856">
    <property type="entry name" value="tRNA_endonuc-like_dom_sf"/>
</dbReference>
<keyword evidence="1" id="KW-0175">Coiled coil</keyword>
<feature type="coiled-coil region" evidence="1">
    <location>
        <begin position="35"/>
        <end position="62"/>
    </location>
</feature>
<keyword evidence="3" id="KW-1185">Reference proteome</keyword>
<reference evidence="2" key="1">
    <citation type="journal article" date="2014" name="ISME J.">
        <title>Ecophysiology of Thioploca ingrica as revealed by the complete genome sequence supplemented with proteomic evidence.</title>
        <authorList>
            <person name="Kojima H."/>
            <person name="Ogura Y."/>
            <person name="Yamamoto N."/>
            <person name="Togashi T."/>
            <person name="Mori H."/>
            <person name="Watanabe T."/>
            <person name="Nemoto F."/>
            <person name="Kurokawa K."/>
            <person name="Hayashi T."/>
            <person name="Fukui M."/>
        </authorList>
    </citation>
    <scope>NUCLEOTIDE SEQUENCE [LARGE SCALE GENOMIC DNA]</scope>
</reference>
<name>A0A090APH0_9GAMM</name>
<evidence type="ECO:0000256" key="1">
    <source>
        <dbReference type="SAM" id="Coils"/>
    </source>
</evidence>
<organism evidence="2 3">
    <name type="scientific">Thioploca ingrica</name>
    <dbReference type="NCBI Taxonomy" id="40754"/>
    <lineage>
        <taxon>Bacteria</taxon>
        <taxon>Pseudomonadati</taxon>
        <taxon>Pseudomonadota</taxon>
        <taxon>Gammaproteobacteria</taxon>
        <taxon>Thiotrichales</taxon>
        <taxon>Thiotrichaceae</taxon>
        <taxon>Thioploca</taxon>
    </lineage>
</organism>
<dbReference type="EMBL" id="AP014633">
    <property type="protein sequence ID" value="BAP58172.1"/>
    <property type="molecule type" value="Genomic_DNA"/>
</dbReference>
<evidence type="ECO:0000313" key="3">
    <source>
        <dbReference type="Proteomes" id="UP000031623"/>
    </source>
</evidence>
<evidence type="ECO:0008006" key="4">
    <source>
        <dbReference type="Google" id="ProtNLM"/>
    </source>
</evidence>
<dbReference type="Gene3D" id="3.40.1350.10">
    <property type="match status" value="1"/>
</dbReference>
<dbReference type="SUPFAM" id="SSF52980">
    <property type="entry name" value="Restriction endonuclease-like"/>
    <property type="match status" value="1"/>
</dbReference>
<accession>A0A090APH0</accession>
<dbReference type="AlphaFoldDB" id="A0A090APH0"/>
<sequence length="341" mass="39246">MAFLKCEACGYLREVANQHLGKKVKCPSCQQVTSIQDTIALVQQLSQQITQLAAELVELKSTQPPPPSPKENKGYAFANMPSSPALSNFDGVIQWFAAKQVKVKYDQKDVDIGGFFDEIAVKLGDNYDILKEVSDKIKWTQTKGYTKASFNLSSHSQQDIQVIKAFCKELYDDAFIAKYFNEKTDKRINLTLQTEPKIVNFFNGEWLEWFAFMKVASWLVDKQLKFSCLRSFHMELPNGDKHEIDLFFLINDKIPLWIECKAGEFRSFINKYAELCKRLKFDRKHFLLLVLGIPDDKVLGLTNTFDMKIVNEKNFLSAIAELLEPKKQSAFTRLFDRFNAK</sequence>
<dbReference type="GO" id="GO:0003676">
    <property type="term" value="F:nucleic acid binding"/>
    <property type="evidence" value="ECO:0007669"/>
    <property type="project" value="InterPro"/>
</dbReference>
<dbReference type="OrthoDB" id="5561245at2"/>
<evidence type="ECO:0000313" key="2">
    <source>
        <dbReference type="EMBL" id="BAP58172.1"/>
    </source>
</evidence>
<proteinExistence type="predicted"/>
<dbReference type="HOGENOM" id="CLU_072507_0_0_6"/>
<dbReference type="KEGG" id="tig:THII_3875"/>
<dbReference type="InterPro" id="IPR011335">
    <property type="entry name" value="Restrct_endonuc-II-like"/>
</dbReference>
<protein>
    <recommendedName>
        <fullName evidence="4">DUF1887 domain-containing protein</fullName>
    </recommendedName>
</protein>
<dbReference type="Proteomes" id="UP000031623">
    <property type="component" value="Chromosome"/>
</dbReference>